<dbReference type="PIRSF" id="PIRSF017184">
    <property type="entry name" value="Nnr"/>
    <property type="match status" value="1"/>
</dbReference>
<comment type="function">
    <text evidence="5">Catalyzes the epimerization of the S- and R-forms of NAD(P)HX, a damaged form of NAD(P)H that is a result of enzymatic or heat-dependent hydration. This is a prerequisite for the S-specific NAD(P)H-hydrate dehydratase to allow the repair of both epimers of NAD(P)HX.</text>
</comment>
<feature type="binding site" evidence="5">
    <location>
        <begin position="112"/>
        <end position="118"/>
    </location>
    <ligand>
        <name>(6S)-NADPHX</name>
        <dbReference type="ChEBI" id="CHEBI:64076"/>
    </ligand>
</feature>
<dbReference type="PROSITE" id="PS51383">
    <property type="entry name" value="YJEF_C_3"/>
    <property type="match status" value="1"/>
</dbReference>
<feature type="binding site" evidence="5">
    <location>
        <position position="48"/>
    </location>
    <ligand>
        <name>K(+)</name>
        <dbReference type="ChEBI" id="CHEBI:29103"/>
    </ligand>
</feature>
<dbReference type="Proteomes" id="UP000727907">
    <property type="component" value="Unassembled WGS sequence"/>
</dbReference>
<dbReference type="HAMAP" id="MF_01966">
    <property type="entry name" value="NADHX_epimerase"/>
    <property type="match status" value="1"/>
</dbReference>
<comment type="caution">
    <text evidence="9">The sequence shown here is derived from an EMBL/GenBank/DDBJ whole genome shotgun (WGS) entry which is preliminary data.</text>
</comment>
<evidence type="ECO:0000256" key="2">
    <source>
        <dbReference type="ARBA" id="ARBA00022840"/>
    </source>
</evidence>
<dbReference type="InterPro" id="IPR030677">
    <property type="entry name" value="Nnr"/>
</dbReference>
<evidence type="ECO:0000256" key="4">
    <source>
        <dbReference type="HAMAP-Rule" id="MF_01965"/>
    </source>
</evidence>
<dbReference type="PROSITE" id="PS01050">
    <property type="entry name" value="YJEF_C_2"/>
    <property type="match status" value="1"/>
</dbReference>
<comment type="function">
    <text evidence="4">Catalyzes the dehydration of the S-form of NAD(P)HX at the expense of ADP, which is converted to AMP. Together with NAD(P)HX epimerase, which catalyzes the epimerization of the S- and R-forms, the enzyme allows the repair of both epimers of NAD(P)HX, a damaged form of NAD(P)H that is a result of enzymatic or heat-dependent hydration.</text>
</comment>
<dbReference type="EC" id="5.1.99.6" evidence="6"/>
<feature type="binding site" evidence="4">
    <location>
        <position position="305"/>
    </location>
    <ligand>
        <name>(6S)-NADPHX</name>
        <dbReference type="ChEBI" id="CHEBI:64076"/>
    </ligand>
</feature>
<evidence type="ECO:0000313" key="9">
    <source>
        <dbReference type="EMBL" id="MBU8877169.1"/>
    </source>
</evidence>
<protein>
    <recommendedName>
        <fullName evidence="6">Bifunctional NAD(P)H-hydrate repair enzyme</fullName>
    </recommendedName>
    <alternativeName>
        <fullName evidence="6">Nicotinamide nucleotide repair protein</fullName>
    </alternativeName>
    <domain>
        <recommendedName>
            <fullName evidence="6">ADP-dependent (S)-NAD(P)H-hydrate dehydratase</fullName>
            <ecNumber evidence="6">4.2.1.136</ecNumber>
        </recommendedName>
        <alternativeName>
            <fullName evidence="6">ADP-dependent NAD(P)HX dehydratase</fullName>
        </alternativeName>
    </domain>
    <domain>
        <recommendedName>
            <fullName evidence="6">NAD(P)H-hydrate epimerase</fullName>
            <ecNumber evidence="6">5.1.99.6</ecNumber>
        </recommendedName>
    </domain>
</protein>
<keyword evidence="5 6" id="KW-0413">Isomerase</keyword>
<evidence type="ECO:0000256" key="5">
    <source>
        <dbReference type="HAMAP-Rule" id="MF_01966"/>
    </source>
</evidence>
<feature type="binding site" evidence="5">
    <location>
        <position position="144"/>
    </location>
    <ligand>
        <name>K(+)</name>
        <dbReference type="ChEBI" id="CHEBI:29103"/>
    </ligand>
</feature>
<keyword evidence="10" id="KW-1185">Reference proteome</keyword>
<comment type="similarity">
    <text evidence="5">Belongs to the NnrE/AIBP family.</text>
</comment>
<keyword evidence="5 6" id="KW-0479">Metal-binding</keyword>
<evidence type="ECO:0000313" key="10">
    <source>
        <dbReference type="Proteomes" id="UP000727907"/>
    </source>
</evidence>
<evidence type="ECO:0000259" key="7">
    <source>
        <dbReference type="PROSITE" id="PS51383"/>
    </source>
</evidence>
<comment type="caution">
    <text evidence="5">Lacks conserved residue(s) required for the propagation of feature annotation.</text>
</comment>
<keyword evidence="3" id="KW-0511">Multifunctional enzyme</keyword>
<reference evidence="9 10" key="1">
    <citation type="submission" date="2021-06" db="EMBL/GenBank/DDBJ databases">
        <authorList>
            <person name="Lee D.H."/>
        </authorList>
    </citation>
    <scope>NUCLEOTIDE SEQUENCE [LARGE SCALE GENOMIC DNA]</scope>
    <source>
        <strain evidence="9 10">MMS21-HV4-11</strain>
    </source>
</reference>
<gene>
    <name evidence="4" type="primary">nnrD</name>
    <name evidence="5" type="synonym">nnrE</name>
    <name evidence="9" type="ORF">KQ910_25595</name>
</gene>
<dbReference type="PANTHER" id="PTHR12592">
    <property type="entry name" value="ATP-DEPENDENT (S)-NAD(P)H-HYDRATE DEHYDRATASE FAMILY MEMBER"/>
    <property type="match status" value="1"/>
</dbReference>
<dbReference type="EC" id="4.2.1.136" evidence="6"/>
<dbReference type="InterPro" id="IPR004443">
    <property type="entry name" value="YjeF_N_dom"/>
</dbReference>
<feature type="binding site" evidence="4">
    <location>
        <position position="420"/>
    </location>
    <ligand>
        <name>AMP</name>
        <dbReference type="ChEBI" id="CHEBI:456215"/>
    </ligand>
</feature>
<evidence type="ECO:0000256" key="3">
    <source>
        <dbReference type="ARBA" id="ARBA00023268"/>
    </source>
</evidence>
<comment type="catalytic activity">
    <reaction evidence="4 6">
        <text>(6S)-NADHX + ADP = AMP + phosphate + NADH + H(+)</text>
        <dbReference type="Rhea" id="RHEA:32223"/>
        <dbReference type="ChEBI" id="CHEBI:15378"/>
        <dbReference type="ChEBI" id="CHEBI:43474"/>
        <dbReference type="ChEBI" id="CHEBI:57945"/>
        <dbReference type="ChEBI" id="CHEBI:64074"/>
        <dbReference type="ChEBI" id="CHEBI:456215"/>
        <dbReference type="ChEBI" id="CHEBI:456216"/>
        <dbReference type="EC" id="4.2.1.136"/>
    </reaction>
</comment>
<keyword evidence="4 6" id="KW-0520">NAD</keyword>
<comment type="catalytic activity">
    <reaction evidence="5 6">
        <text>(6R)-NADPHX = (6S)-NADPHX</text>
        <dbReference type="Rhea" id="RHEA:32227"/>
        <dbReference type="ChEBI" id="CHEBI:64076"/>
        <dbReference type="ChEBI" id="CHEBI:64077"/>
        <dbReference type="EC" id="5.1.99.6"/>
    </reaction>
</comment>
<proteinExistence type="inferred from homology"/>
<keyword evidence="4 6" id="KW-0456">Lyase</keyword>
<accession>A0ABS6IRF5</accession>
<dbReference type="EMBL" id="JAHOPB010000003">
    <property type="protein sequence ID" value="MBU8877169.1"/>
    <property type="molecule type" value="Genomic_DNA"/>
</dbReference>
<name>A0ABS6IRF5_9HYPH</name>
<feature type="domain" description="YjeF N-terminal" evidence="8">
    <location>
        <begin position="1"/>
        <end position="198"/>
    </location>
</feature>
<comment type="similarity">
    <text evidence="4">Belongs to the NnrD/CARKD family.</text>
</comment>
<feature type="binding site" evidence="5">
    <location>
        <position position="108"/>
    </location>
    <ligand>
        <name>K(+)</name>
        <dbReference type="ChEBI" id="CHEBI:29103"/>
    </ligand>
</feature>
<sequence length="480" mass="49809">MARADAFAVQSGVPGRELMERAGRAVAVAAMQRHARRPVLVLCGPGNNGGDGFVAARHLRAAGWPVRLVLFGQRESLRGDAAWAAGTWQGAIDAWSSARLDDAPLVVDAIFGAGLSRPLDGEIAAAIDLVTDRRLPVVAVDVPTGLHGDTGEIMGRAFEAEATVSFFRAKPGHYSVEGLRRCGRLSIVDIGVPAQAVAAIDPRAWLNAPALWTHLLRRNDIADHKYARGHLTILAGAHATGAARLAALAGRRIGAGLVTIASLRATLAVFQAAEPGNLVAEADDGAMFAHLLADERRNALLIGPGSGVVDRTRDAVLAALAARRQVVLDADAITVFAADPALLFRSISGPTLLTPHEGEFRRLFPDLGGMSDKLGRVRRAAARSGATILLKGPDTVIATPDGRAIVNTHASPALATAGSGDVLAGLIGGLLAQGLTPFAAAAAAAWLHGECAHLFGRPGLIAEDLPALLPHALQSLSSFN</sequence>
<dbReference type="Pfam" id="PF03853">
    <property type="entry name" value="YjeF_N"/>
    <property type="match status" value="1"/>
</dbReference>
<comment type="catalytic activity">
    <reaction evidence="4 6">
        <text>(6S)-NADPHX + ADP = AMP + phosphate + NADPH + H(+)</text>
        <dbReference type="Rhea" id="RHEA:32235"/>
        <dbReference type="ChEBI" id="CHEBI:15378"/>
        <dbReference type="ChEBI" id="CHEBI:43474"/>
        <dbReference type="ChEBI" id="CHEBI:57783"/>
        <dbReference type="ChEBI" id="CHEBI:64076"/>
        <dbReference type="ChEBI" id="CHEBI:456215"/>
        <dbReference type="ChEBI" id="CHEBI:456216"/>
        <dbReference type="EC" id="4.2.1.136"/>
    </reaction>
</comment>
<comment type="cofactor">
    <cofactor evidence="4">
        <name>Mg(2+)</name>
        <dbReference type="ChEBI" id="CHEBI:18420"/>
    </cofactor>
</comment>
<comment type="cofactor">
    <cofactor evidence="5 6">
        <name>K(+)</name>
        <dbReference type="ChEBI" id="CHEBI:29103"/>
    </cofactor>
    <text evidence="5 6">Binds 1 potassium ion per subunit.</text>
</comment>
<comment type="similarity">
    <text evidence="6">In the N-terminal section; belongs to the NnrE/AIBP family.</text>
</comment>
<keyword evidence="1 4" id="KW-0547">Nucleotide-binding</keyword>
<feature type="domain" description="YjeF C-terminal" evidence="7">
    <location>
        <begin position="208"/>
        <end position="476"/>
    </location>
</feature>
<feature type="binding site" evidence="5">
    <location>
        <position position="141"/>
    </location>
    <ligand>
        <name>(6S)-NADPHX</name>
        <dbReference type="ChEBI" id="CHEBI:64076"/>
    </ligand>
</feature>
<dbReference type="CDD" id="cd01171">
    <property type="entry name" value="YXKO-related"/>
    <property type="match status" value="1"/>
</dbReference>
<evidence type="ECO:0000256" key="6">
    <source>
        <dbReference type="PIRNR" id="PIRNR017184"/>
    </source>
</evidence>
<keyword evidence="2 4" id="KW-0067">ATP-binding</keyword>
<comment type="catalytic activity">
    <reaction evidence="5 6">
        <text>(6R)-NADHX = (6S)-NADHX</text>
        <dbReference type="Rhea" id="RHEA:32215"/>
        <dbReference type="ChEBI" id="CHEBI:64074"/>
        <dbReference type="ChEBI" id="CHEBI:64075"/>
        <dbReference type="EC" id="5.1.99.6"/>
    </reaction>
</comment>
<feature type="binding site" evidence="4">
    <location>
        <position position="421"/>
    </location>
    <ligand>
        <name>(6S)-NADPHX</name>
        <dbReference type="ChEBI" id="CHEBI:64076"/>
    </ligand>
</feature>
<comment type="subunit">
    <text evidence="4">Homotetramer.</text>
</comment>
<dbReference type="NCBIfam" id="TIGR00196">
    <property type="entry name" value="yjeF_cterm"/>
    <property type="match status" value="1"/>
</dbReference>
<dbReference type="PROSITE" id="PS51385">
    <property type="entry name" value="YJEF_N"/>
    <property type="match status" value="1"/>
</dbReference>
<dbReference type="InterPro" id="IPR000631">
    <property type="entry name" value="CARKD"/>
</dbReference>
<feature type="binding site" evidence="4">
    <location>
        <begin position="391"/>
        <end position="395"/>
    </location>
    <ligand>
        <name>AMP</name>
        <dbReference type="ChEBI" id="CHEBI:456215"/>
    </ligand>
</feature>
<organism evidence="9 10">
    <name type="scientific">Reyranella humidisoli</name>
    <dbReference type="NCBI Taxonomy" id="2849149"/>
    <lineage>
        <taxon>Bacteria</taxon>
        <taxon>Pseudomonadati</taxon>
        <taxon>Pseudomonadota</taxon>
        <taxon>Alphaproteobacteria</taxon>
        <taxon>Hyphomicrobiales</taxon>
        <taxon>Reyranellaceae</taxon>
        <taxon>Reyranella</taxon>
    </lineage>
</organism>
<feature type="binding site" evidence="4">
    <location>
        <position position="356"/>
    </location>
    <ligand>
        <name>(6S)-NADPHX</name>
        <dbReference type="ChEBI" id="CHEBI:64076"/>
    </ligand>
</feature>
<comment type="function">
    <text evidence="6">Bifunctional enzyme that catalyzes the epimerization of the S- and R-forms of NAD(P)HX and the dehydration of the S-form of NAD(P)HX at the expense of ADP, which is converted to AMP. This allows the repair of both epimers of NAD(P)HX, a damaged form of NAD(P)H that is a result of enzymatic or heat-dependent hydration.</text>
</comment>
<dbReference type="InterPro" id="IPR017953">
    <property type="entry name" value="Carbohydrate_kinase_pred_CS"/>
</dbReference>
<feature type="binding site" evidence="5">
    <location>
        <begin position="47"/>
        <end position="51"/>
    </location>
    <ligand>
        <name>(6S)-NADPHX</name>
        <dbReference type="ChEBI" id="CHEBI:64076"/>
    </ligand>
</feature>
<dbReference type="PANTHER" id="PTHR12592:SF0">
    <property type="entry name" value="ATP-DEPENDENT (S)-NAD(P)H-HYDRATE DEHYDRATASE"/>
    <property type="match status" value="1"/>
</dbReference>
<comment type="similarity">
    <text evidence="6">In the C-terminal section; belongs to the NnrD/CARKD family.</text>
</comment>
<evidence type="ECO:0000259" key="8">
    <source>
        <dbReference type="PROSITE" id="PS51385"/>
    </source>
</evidence>
<keyword evidence="4 6" id="KW-0521">NADP</keyword>
<keyword evidence="5 6" id="KW-0630">Potassium</keyword>
<feature type="binding site" evidence="4">
    <location>
        <position position="242"/>
    </location>
    <ligand>
        <name>(6S)-NADPHX</name>
        <dbReference type="ChEBI" id="CHEBI:64076"/>
    </ligand>
</feature>
<dbReference type="NCBIfam" id="TIGR00197">
    <property type="entry name" value="yjeF_nterm"/>
    <property type="match status" value="1"/>
</dbReference>
<dbReference type="HAMAP" id="MF_01965">
    <property type="entry name" value="NADHX_dehydratase"/>
    <property type="match status" value="1"/>
</dbReference>
<dbReference type="Pfam" id="PF01256">
    <property type="entry name" value="Carb_kinase"/>
    <property type="match status" value="1"/>
</dbReference>
<evidence type="ECO:0000256" key="1">
    <source>
        <dbReference type="ARBA" id="ARBA00022741"/>
    </source>
</evidence>